<comment type="caution">
    <text evidence="9">The sequence shown here is derived from an EMBL/GenBank/DDBJ whole genome shotgun (WGS) entry which is preliminary data.</text>
</comment>
<evidence type="ECO:0000313" key="10">
    <source>
        <dbReference type="Proteomes" id="UP000177092"/>
    </source>
</evidence>
<evidence type="ECO:0000259" key="8">
    <source>
        <dbReference type="Pfam" id="PF02781"/>
    </source>
</evidence>
<dbReference type="UniPathway" id="UPA00115">
    <property type="reaction ID" value="UER00408"/>
</dbReference>
<dbReference type="GO" id="GO:0005829">
    <property type="term" value="C:cytosol"/>
    <property type="evidence" value="ECO:0007669"/>
    <property type="project" value="TreeGrafter"/>
</dbReference>
<dbReference type="GO" id="GO:0006006">
    <property type="term" value="P:glucose metabolic process"/>
    <property type="evidence" value="ECO:0007669"/>
    <property type="project" value="UniProtKB-KW"/>
</dbReference>
<organism evidence="9 10">
    <name type="scientific">Candidatus Gottesmanbacteria bacterium RIFCSPHIGHO2_02_FULL_40_13</name>
    <dbReference type="NCBI Taxonomy" id="1798384"/>
    <lineage>
        <taxon>Bacteria</taxon>
        <taxon>Candidatus Gottesmaniibacteriota</taxon>
    </lineage>
</organism>
<keyword evidence="5 6" id="KW-0119">Carbohydrate metabolism</keyword>
<dbReference type="PIRSF" id="PIRSF000110">
    <property type="entry name" value="G6PD"/>
    <property type="match status" value="1"/>
</dbReference>
<dbReference type="Gene3D" id="3.40.50.720">
    <property type="entry name" value="NAD(P)-binding Rossmann-like Domain"/>
    <property type="match status" value="1"/>
</dbReference>
<feature type="binding site" evidence="6">
    <location>
        <position position="198"/>
    </location>
    <ligand>
        <name>substrate</name>
    </ligand>
</feature>
<dbReference type="InterPro" id="IPR022675">
    <property type="entry name" value="G6P_DH_C"/>
</dbReference>
<dbReference type="Pfam" id="PF02781">
    <property type="entry name" value="G6PD_C"/>
    <property type="match status" value="1"/>
</dbReference>
<accession>A0A1F6AAL1</accession>
<dbReference type="PANTHER" id="PTHR23429:SF0">
    <property type="entry name" value="GLUCOSE-6-PHOSPHATE 1-DEHYDROGENASE"/>
    <property type="match status" value="1"/>
</dbReference>
<dbReference type="PRINTS" id="PR00079">
    <property type="entry name" value="G6PDHDRGNASE"/>
</dbReference>
<dbReference type="HAMAP" id="MF_00966">
    <property type="entry name" value="G6PD"/>
    <property type="match status" value="1"/>
</dbReference>
<feature type="domain" description="Glucose-6-phosphate dehydrogenase NAD-binding" evidence="7">
    <location>
        <begin position="20"/>
        <end position="207"/>
    </location>
</feature>
<feature type="binding site" evidence="6">
    <location>
        <position position="202"/>
    </location>
    <ligand>
        <name>substrate</name>
    </ligand>
</feature>
<feature type="binding site" evidence="6">
    <location>
        <position position="236"/>
    </location>
    <ligand>
        <name>substrate</name>
    </ligand>
</feature>
<dbReference type="InterPro" id="IPR001282">
    <property type="entry name" value="G6P_DH"/>
</dbReference>
<feature type="binding site" evidence="6">
    <location>
        <position position="255"/>
    </location>
    <ligand>
        <name>substrate</name>
    </ligand>
</feature>
<evidence type="ECO:0000256" key="6">
    <source>
        <dbReference type="HAMAP-Rule" id="MF_00966"/>
    </source>
</evidence>
<evidence type="ECO:0000256" key="5">
    <source>
        <dbReference type="ARBA" id="ARBA00023277"/>
    </source>
</evidence>
<dbReference type="GO" id="GO:0009051">
    <property type="term" value="P:pentose-phosphate shunt, oxidative branch"/>
    <property type="evidence" value="ECO:0007669"/>
    <property type="project" value="TreeGrafter"/>
</dbReference>
<evidence type="ECO:0000256" key="4">
    <source>
        <dbReference type="ARBA" id="ARBA00023002"/>
    </source>
</evidence>
<dbReference type="EMBL" id="MFJN01000021">
    <property type="protein sequence ID" value="OGG21472.1"/>
    <property type="molecule type" value="Genomic_DNA"/>
</dbReference>
<keyword evidence="3 6" id="KW-0521">NADP</keyword>
<dbReference type="PANTHER" id="PTHR23429">
    <property type="entry name" value="GLUCOSE-6-PHOSPHATE 1-DEHYDROGENASE G6PD"/>
    <property type="match status" value="1"/>
</dbReference>
<dbReference type="Proteomes" id="UP000177092">
    <property type="component" value="Unassembled WGS sequence"/>
</dbReference>
<sequence length="512" mass="58433">MPTSNTPIDINQSIHPFVMVIFGATGDLTARKLMPALYNLLANGILPDNFLVVGFARRSLSHDQFRSMMKEAVVKYSKDQNINYRILLKLTNNLYYQQGFFEEITPYKEVVKHLLAFDKDRGACITRFFYLAAPPVNYPSILKNLLQSKLSEGCGQGSGRWTRVLIEKPFGKDMETAKKLEEQLSNTFTEKQIYRIDHYLAKEIVQNILAFRFANSIFENIWNKDHIDNIQISLMEAGGVGERGAFYEGVGVLKDVVQNHLMAMLAFTAMEQPKKLDVESIRTERVKVLQKIRRLTPGEIKANVVRGQYSSGALNGHKIHAYREEKNVDSASQTETFAALKLFIDNPRWQGIPIYLRTGKRMAKSVARISVQFKKVHNALFQNLPPDVERSHHDVLTFRIHPRPGISLQMLAKEPGLGFSLKNVKMDFSYENVFGMQTFDSYERLLLDSMIGDQTLFATNAGFNATWSLVTDILNVWGKESTPKFPNYKPGSWGPHEADLLIKKDGRYWLLH</sequence>
<dbReference type="GO" id="GO:0004345">
    <property type="term" value="F:glucose-6-phosphate dehydrogenase activity"/>
    <property type="evidence" value="ECO:0007669"/>
    <property type="project" value="UniProtKB-UniRule"/>
</dbReference>
<comment type="pathway">
    <text evidence="1 6">Carbohydrate degradation; pentose phosphate pathway; D-ribulose 5-phosphate from D-glucose 6-phosphate (oxidative stage): step 1/3.</text>
</comment>
<gene>
    <name evidence="6" type="primary">zwf</name>
    <name evidence="9" type="ORF">A3D03_06370</name>
</gene>
<feature type="binding site" evidence="6">
    <location>
        <position position="57"/>
    </location>
    <ligand>
        <name>NADP(+)</name>
        <dbReference type="ChEBI" id="CHEBI:58349"/>
    </ligand>
</feature>
<dbReference type="EC" id="1.1.1.49" evidence="6"/>
<name>A0A1F6AAL1_9BACT</name>
<feature type="active site" description="Proton acceptor" evidence="6">
    <location>
        <position position="260"/>
    </location>
</feature>
<reference evidence="9 10" key="1">
    <citation type="journal article" date="2016" name="Nat. Commun.">
        <title>Thousands of microbial genomes shed light on interconnected biogeochemical processes in an aquifer system.</title>
        <authorList>
            <person name="Anantharaman K."/>
            <person name="Brown C.T."/>
            <person name="Hug L.A."/>
            <person name="Sharon I."/>
            <person name="Castelle C.J."/>
            <person name="Probst A.J."/>
            <person name="Thomas B.C."/>
            <person name="Singh A."/>
            <person name="Wilkins M.J."/>
            <person name="Karaoz U."/>
            <person name="Brodie E.L."/>
            <person name="Williams K.H."/>
            <person name="Hubbard S.S."/>
            <person name="Banfield J.F."/>
        </authorList>
    </citation>
    <scope>NUCLEOTIDE SEQUENCE [LARGE SCALE GENOMIC DNA]</scope>
</reference>
<comment type="caution">
    <text evidence="6">Lacks conserved residue(s) required for the propagation of feature annotation.</text>
</comment>
<dbReference type="GO" id="GO:0050661">
    <property type="term" value="F:NADP binding"/>
    <property type="evidence" value="ECO:0007669"/>
    <property type="project" value="UniProtKB-UniRule"/>
</dbReference>
<feature type="binding site" evidence="6">
    <location>
        <position position="360"/>
    </location>
    <ligand>
        <name>substrate</name>
    </ligand>
</feature>
<comment type="catalytic activity">
    <reaction evidence="6">
        <text>D-glucose 6-phosphate + NADP(+) = 6-phospho-D-glucono-1,5-lactone + NADPH + H(+)</text>
        <dbReference type="Rhea" id="RHEA:15841"/>
        <dbReference type="ChEBI" id="CHEBI:15378"/>
        <dbReference type="ChEBI" id="CHEBI:57783"/>
        <dbReference type="ChEBI" id="CHEBI:57955"/>
        <dbReference type="ChEBI" id="CHEBI:58349"/>
        <dbReference type="ChEBI" id="CHEBI:61548"/>
        <dbReference type="EC" id="1.1.1.49"/>
    </reaction>
</comment>
<keyword evidence="4 6" id="KW-0560">Oxidoreductase</keyword>
<evidence type="ECO:0000256" key="1">
    <source>
        <dbReference type="ARBA" id="ARBA00004937"/>
    </source>
</evidence>
<feature type="domain" description="Glucose-6-phosphate dehydrogenase C-terminal" evidence="8">
    <location>
        <begin position="209"/>
        <end position="509"/>
    </location>
</feature>
<protein>
    <recommendedName>
        <fullName evidence="6">Glucose-6-phosphate 1-dehydrogenase</fullName>
        <shortName evidence="6">G6PD</shortName>
        <ecNumber evidence="6">1.1.1.49</ecNumber>
    </recommendedName>
</protein>
<dbReference type="InterPro" id="IPR022674">
    <property type="entry name" value="G6P_DH_NAD-bd"/>
</dbReference>
<dbReference type="InterPro" id="IPR036291">
    <property type="entry name" value="NAD(P)-bd_dom_sf"/>
</dbReference>
<dbReference type="NCBIfam" id="TIGR00871">
    <property type="entry name" value="zwf"/>
    <property type="match status" value="1"/>
</dbReference>
<comment type="function">
    <text evidence="6">Catalyzes the oxidation of glucose 6-phosphate to 6-phosphogluconolactone.</text>
</comment>
<comment type="similarity">
    <text evidence="6">Belongs to the glucose-6-phosphate dehydrogenase family.</text>
</comment>
<dbReference type="Gene3D" id="3.30.360.10">
    <property type="entry name" value="Dihydrodipicolinate Reductase, domain 2"/>
    <property type="match status" value="1"/>
</dbReference>
<evidence type="ECO:0000256" key="2">
    <source>
        <dbReference type="ARBA" id="ARBA00022526"/>
    </source>
</evidence>
<keyword evidence="2 6" id="KW-0313">Glucose metabolism</keyword>
<dbReference type="SUPFAM" id="SSF55347">
    <property type="entry name" value="Glyceraldehyde-3-phosphate dehydrogenase-like, C-terminal domain"/>
    <property type="match status" value="1"/>
</dbReference>
<dbReference type="STRING" id="1798384.A3D03_06370"/>
<dbReference type="SUPFAM" id="SSF51735">
    <property type="entry name" value="NAD(P)-binding Rossmann-fold domains"/>
    <property type="match status" value="1"/>
</dbReference>
<evidence type="ECO:0000259" key="7">
    <source>
        <dbReference type="Pfam" id="PF00479"/>
    </source>
</evidence>
<feature type="binding site" evidence="6">
    <location>
        <position position="168"/>
    </location>
    <ligand>
        <name>NADP(+)</name>
        <dbReference type="ChEBI" id="CHEBI:58349"/>
    </ligand>
</feature>
<evidence type="ECO:0000313" key="9">
    <source>
        <dbReference type="EMBL" id="OGG21472.1"/>
    </source>
</evidence>
<dbReference type="AlphaFoldDB" id="A0A1F6AAL1"/>
<evidence type="ECO:0000256" key="3">
    <source>
        <dbReference type="ARBA" id="ARBA00022857"/>
    </source>
</evidence>
<dbReference type="Pfam" id="PF00479">
    <property type="entry name" value="G6PD_N"/>
    <property type="match status" value="1"/>
</dbReference>
<proteinExistence type="inferred from homology"/>